<reference evidence="2 3" key="1">
    <citation type="journal article" date="2019" name="Commun. Biol.">
        <title>The bagworm genome reveals a unique fibroin gene that provides high tensile strength.</title>
        <authorList>
            <person name="Kono N."/>
            <person name="Nakamura H."/>
            <person name="Ohtoshi R."/>
            <person name="Tomita M."/>
            <person name="Numata K."/>
            <person name="Arakawa K."/>
        </authorList>
    </citation>
    <scope>NUCLEOTIDE SEQUENCE [LARGE SCALE GENOMIC DNA]</scope>
</reference>
<gene>
    <name evidence="2" type="ORF">EVAR_66293_1</name>
</gene>
<organism evidence="2 3">
    <name type="scientific">Eumeta variegata</name>
    <name type="common">Bagworm moth</name>
    <name type="synonym">Eumeta japonica</name>
    <dbReference type="NCBI Taxonomy" id="151549"/>
    <lineage>
        <taxon>Eukaryota</taxon>
        <taxon>Metazoa</taxon>
        <taxon>Ecdysozoa</taxon>
        <taxon>Arthropoda</taxon>
        <taxon>Hexapoda</taxon>
        <taxon>Insecta</taxon>
        <taxon>Pterygota</taxon>
        <taxon>Neoptera</taxon>
        <taxon>Endopterygota</taxon>
        <taxon>Lepidoptera</taxon>
        <taxon>Glossata</taxon>
        <taxon>Ditrysia</taxon>
        <taxon>Tineoidea</taxon>
        <taxon>Psychidae</taxon>
        <taxon>Oiketicinae</taxon>
        <taxon>Eumeta</taxon>
    </lineage>
</organism>
<keyword evidence="3" id="KW-1185">Reference proteome</keyword>
<dbReference type="EMBL" id="BGZK01001363">
    <property type="protein sequence ID" value="GBP78262.1"/>
    <property type="molecule type" value="Genomic_DNA"/>
</dbReference>
<dbReference type="Proteomes" id="UP000299102">
    <property type="component" value="Unassembled WGS sequence"/>
</dbReference>
<name>A0A4C1YTN6_EUMVA</name>
<evidence type="ECO:0000313" key="3">
    <source>
        <dbReference type="Proteomes" id="UP000299102"/>
    </source>
</evidence>
<comment type="caution">
    <text evidence="2">The sequence shown here is derived from an EMBL/GenBank/DDBJ whole genome shotgun (WGS) entry which is preliminary data.</text>
</comment>
<evidence type="ECO:0000256" key="1">
    <source>
        <dbReference type="SAM" id="MobiDB-lite"/>
    </source>
</evidence>
<proteinExistence type="predicted"/>
<sequence length="317" mass="34686">MTESSARTRKDSYSSAFSRNKRARVIRNGGGLRLSFVNKKTCPPGACCVNFGGIPTPKSSVCFERYRQTNVPWIVFSLHFLLGLSTRWLVSPTGHPERISASGVDVKECIQYVRLLVIFELEKSAAEVLGAGETHIMRCSSLPPELRPEASSHQGGDGPFLKERANSAGTADKYASLPTALKRGDEKDSWGLIRSHCSDNISRVLCLSRRGRGAGAGVAAPRLMVPAGARALTHLSPSTDKMATASAVTDSVRAPRRWPYVCNDNAVDSALQYFNYSKANRRTPPQRATSGSTFALYKERPPTRRDRTAYVASVRHV</sequence>
<accession>A0A4C1YTN6</accession>
<protein>
    <submittedName>
        <fullName evidence="2">Uncharacterized protein</fullName>
    </submittedName>
</protein>
<dbReference type="AlphaFoldDB" id="A0A4C1YTN6"/>
<evidence type="ECO:0000313" key="2">
    <source>
        <dbReference type="EMBL" id="GBP78262.1"/>
    </source>
</evidence>
<feature type="region of interest" description="Disordered" evidence="1">
    <location>
        <begin position="143"/>
        <end position="164"/>
    </location>
</feature>